<proteinExistence type="inferred from homology"/>
<sequence length="99" mass="11153">MKNGRRIANLNGIEVVIDDGKTSDPKFYFYHRPFPTLHLYHQGTSTAAKTSFSRRSVAVKAELNPSLVISLSTGQSLFLGRFVFFNFQRDNVAKQGLTE</sequence>
<dbReference type="GO" id="GO:0009522">
    <property type="term" value="C:photosystem I"/>
    <property type="evidence" value="ECO:0007669"/>
    <property type="project" value="UniProtKB-KW"/>
</dbReference>
<keyword evidence="9" id="KW-0472">Membrane</keyword>
<dbReference type="InterPro" id="IPR016370">
    <property type="entry name" value="PSI_PsaG/PsaK_pln"/>
</dbReference>
<keyword evidence="5" id="KW-0602">Photosynthesis</keyword>
<evidence type="ECO:0000313" key="11">
    <source>
        <dbReference type="Proteomes" id="UP001497516"/>
    </source>
</evidence>
<organism evidence="10 11">
    <name type="scientific">Linum trigynum</name>
    <dbReference type="NCBI Taxonomy" id="586398"/>
    <lineage>
        <taxon>Eukaryota</taxon>
        <taxon>Viridiplantae</taxon>
        <taxon>Streptophyta</taxon>
        <taxon>Embryophyta</taxon>
        <taxon>Tracheophyta</taxon>
        <taxon>Spermatophyta</taxon>
        <taxon>Magnoliopsida</taxon>
        <taxon>eudicotyledons</taxon>
        <taxon>Gunneridae</taxon>
        <taxon>Pentapetalae</taxon>
        <taxon>rosids</taxon>
        <taxon>fabids</taxon>
        <taxon>Malpighiales</taxon>
        <taxon>Linaceae</taxon>
        <taxon>Linum</taxon>
    </lineage>
</organism>
<dbReference type="EMBL" id="OZ034817">
    <property type="protein sequence ID" value="CAL1382018.1"/>
    <property type="molecule type" value="Genomic_DNA"/>
</dbReference>
<evidence type="ECO:0000256" key="9">
    <source>
        <dbReference type="ARBA" id="ARBA00023136"/>
    </source>
</evidence>
<dbReference type="GO" id="GO:0015979">
    <property type="term" value="P:photosynthesis"/>
    <property type="evidence" value="ECO:0007669"/>
    <property type="project" value="UniProtKB-KW"/>
</dbReference>
<keyword evidence="8" id="KW-0603">Photosystem I</keyword>
<comment type="subcellular location">
    <subcellularLocation>
        <location evidence="1">Membrane</location>
        <topology evidence="1">Multi-pass membrane protein</topology>
    </subcellularLocation>
    <subcellularLocation>
        <location evidence="2">Plastid</location>
        <location evidence="2">Chloroplast</location>
    </subcellularLocation>
</comment>
<keyword evidence="11" id="KW-1185">Reference proteome</keyword>
<evidence type="ECO:0000256" key="2">
    <source>
        <dbReference type="ARBA" id="ARBA00004229"/>
    </source>
</evidence>
<reference evidence="10 11" key="1">
    <citation type="submission" date="2024-04" db="EMBL/GenBank/DDBJ databases">
        <authorList>
            <person name="Fracassetti M."/>
        </authorList>
    </citation>
    <scope>NUCLEOTIDE SEQUENCE [LARGE SCALE GENOMIC DNA]</scope>
</reference>
<comment type="similarity">
    <text evidence="3">Belongs to the PsaG/PsaK family.</text>
</comment>
<accession>A0AAV2E8G5</accession>
<evidence type="ECO:0000313" key="10">
    <source>
        <dbReference type="EMBL" id="CAL1382018.1"/>
    </source>
</evidence>
<name>A0AAV2E8G5_9ROSI</name>
<keyword evidence="6" id="KW-0934">Plastid</keyword>
<dbReference type="PANTHER" id="PTHR34195">
    <property type="entry name" value="PHOTOSYSTEM I REACTION CENTER SUBUNIT V, CHLOROPLASTIC-RELATED"/>
    <property type="match status" value="1"/>
</dbReference>
<evidence type="ECO:0000256" key="4">
    <source>
        <dbReference type="ARBA" id="ARBA00022528"/>
    </source>
</evidence>
<evidence type="ECO:0000256" key="3">
    <source>
        <dbReference type="ARBA" id="ARBA00006458"/>
    </source>
</evidence>
<dbReference type="Gene3D" id="1.10.286.40">
    <property type="entry name" value="Chlorophyll a-b binding protein like"/>
    <property type="match status" value="1"/>
</dbReference>
<dbReference type="InterPro" id="IPR023618">
    <property type="entry name" value="PSI_PsaG/PsaK_dom"/>
</dbReference>
<dbReference type="AlphaFoldDB" id="A0AAV2E8G5"/>
<gene>
    <name evidence="10" type="ORF">LTRI10_LOCUS23364</name>
</gene>
<dbReference type="GO" id="GO:0009507">
    <property type="term" value="C:chloroplast"/>
    <property type="evidence" value="ECO:0007669"/>
    <property type="project" value="UniProtKB-SubCell"/>
</dbReference>
<evidence type="ECO:0000256" key="7">
    <source>
        <dbReference type="ARBA" id="ARBA00022692"/>
    </source>
</evidence>
<protein>
    <submittedName>
        <fullName evidence="10">Uncharacterized protein</fullName>
    </submittedName>
</protein>
<keyword evidence="4" id="KW-0150">Chloroplast</keyword>
<keyword evidence="7" id="KW-0812">Transmembrane</keyword>
<dbReference type="Proteomes" id="UP001497516">
    <property type="component" value="Chromosome 4"/>
</dbReference>
<evidence type="ECO:0000256" key="5">
    <source>
        <dbReference type="ARBA" id="ARBA00022531"/>
    </source>
</evidence>
<evidence type="ECO:0000256" key="8">
    <source>
        <dbReference type="ARBA" id="ARBA00022836"/>
    </source>
</evidence>
<evidence type="ECO:0000256" key="6">
    <source>
        <dbReference type="ARBA" id="ARBA00022640"/>
    </source>
</evidence>
<evidence type="ECO:0000256" key="1">
    <source>
        <dbReference type="ARBA" id="ARBA00004141"/>
    </source>
</evidence>
<dbReference type="PANTHER" id="PTHR34195:SF1">
    <property type="entry name" value="PHOTOSYSTEM I REACTION CENTER SUBUNIT V, CHLOROPLASTIC"/>
    <property type="match status" value="1"/>
</dbReference>